<evidence type="ECO:0000259" key="15">
    <source>
        <dbReference type="Pfam" id="PF25944"/>
    </source>
</evidence>
<proteinExistence type="inferred from homology"/>
<evidence type="ECO:0000259" key="13">
    <source>
        <dbReference type="Pfam" id="PF25876"/>
    </source>
</evidence>
<dbReference type="OrthoDB" id="9783047at2"/>
<dbReference type="NCBIfam" id="NF008589">
    <property type="entry name" value="PRK11556.1"/>
    <property type="match status" value="1"/>
</dbReference>
<dbReference type="AlphaFoldDB" id="A0A6L6IN51"/>
<keyword evidence="18" id="KW-1185">Reference proteome</keyword>
<evidence type="ECO:0000256" key="11">
    <source>
        <dbReference type="SAM" id="MobiDB-lite"/>
    </source>
</evidence>
<evidence type="ECO:0000256" key="8">
    <source>
        <dbReference type="ARBA" id="ARBA00063762"/>
    </source>
</evidence>
<evidence type="ECO:0000256" key="2">
    <source>
        <dbReference type="ARBA" id="ARBA00009477"/>
    </source>
</evidence>
<dbReference type="Proteomes" id="UP000477739">
    <property type="component" value="Unassembled WGS sequence"/>
</dbReference>
<dbReference type="Gene3D" id="2.40.30.170">
    <property type="match status" value="1"/>
</dbReference>
<feature type="domain" description="Multidrug resistance protein MdtA-like beta-barrel" evidence="15">
    <location>
        <begin position="232"/>
        <end position="315"/>
    </location>
</feature>
<dbReference type="GO" id="GO:0005886">
    <property type="term" value="C:plasma membrane"/>
    <property type="evidence" value="ECO:0007669"/>
    <property type="project" value="UniProtKB-SubCell"/>
</dbReference>
<dbReference type="Pfam" id="PF25876">
    <property type="entry name" value="HH_MFP_RND"/>
    <property type="match status" value="1"/>
</dbReference>
<dbReference type="InterPro" id="IPR058627">
    <property type="entry name" value="MdtA-like_C"/>
</dbReference>
<keyword evidence="10" id="KW-0175">Coiled coil</keyword>
<feature type="coiled-coil region" evidence="10">
    <location>
        <begin position="126"/>
        <end position="153"/>
    </location>
</feature>
<keyword evidence="3 9" id="KW-0813">Transport</keyword>
<dbReference type="EMBL" id="WMJZ01000019">
    <property type="protein sequence ID" value="MTH47347.1"/>
    <property type="molecule type" value="Genomic_DNA"/>
</dbReference>
<evidence type="ECO:0000256" key="5">
    <source>
        <dbReference type="ARBA" id="ARBA00022519"/>
    </source>
</evidence>
<evidence type="ECO:0000313" key="18">
    <source>
        <dbReference type="Proteomes" id="UP000477739"/>
    </source>
</evidence>
<feature type="transmembrane region" description="Helical" evidence="12">
    <location>
        <begin position="7"/>
        <end position="26"/>
    </location>
</feature>
<dbReference type="FunFam" id="2.40.420.20:FF:000001">
    <property type="entry name" value="Efflux RND transporter periplasmic adaptor subunit"/>
    <property type="match status" value="1"/>
</dbReference>
<feature type="region of interest" description="Disordered" evidence="11">
    <location>
        <begin position="34"/>
        <end position="57"/>
    </location>
</feature>
<sequence length="413" mass="43988">MKGSNKFRWFAAVVALVVAIAAFWYWHGRNAAPGSAPGVTGQAKPPSGPGRRGMRGPLAPVQAATAVEQAVPRYLTGLGTITAANTVTVRSRVDGQLLALHFREGQQVKAGDLLAEIDPSQFKVALAQAQGQLARDKATLANARRDLARYQQLAKTNLVSRQELDAQQALVSETEGTIKADEASVASARLQLDWSRITAPVDGRVGLKQVDIGNQISSGDTTGIVVITQTHPIDLLFTLPEGDIATVVQAQKRGQPLVVEAWDRTNTQKLSEGTLLSLDNQIDVTTGTIKAKARFNNQDDALFPNQFVNARMLVATQQNAVVIPTAALQMGSEGHFVWVLNDENKVSKHRVKPGIQDSQKVVISAGLAAGERVVTDGIDRLTDGAKVEVVDPQAAPAAANDAGRKDAKKGARS</sequence>
<comment type="subcellular location">
    <subcellularLocation>
        <location evidence="1 9">Cell inner membrane</location>
        <topology evidence="1 9">Peripheral membrane protein</topology>
    </subcellularLocation>
</comment>
<keyword evidence="5 9" id="KW-0997">Cell inner membrane</keyword>
<keyword evidence="7 9" id="KW-0472">Membrane</keyword>
<dbReference type="InterPro" id="IPR006143">
    <property type="entry name" value="RND_pump_MFP"/>
</dbReference>
<feature type="region of interest" description="Disordered" evidence="11">
    <location>
        <begin position="392"/>
        <end position="413"/>
    </location>
</feature>
<feature type="domain" description="Multidrug resistance protein MdtA-like barrel-sandwich hybrid" evidence="14">
    <location>
        <begin position="85"/>
        <end position="228"/>
    </location>
</feature>
<feature type="compositionally biased region" description="Basic and acidic residues" evidence="11">
    <location>
        <begin position="402"/>
        <end position="413"/>
    </location>
</feature>
<comment type="caution">
    <text evidence="17">The sequence shown here is derived from an EMBL/GenBank/DDBJ whole genome shotgun (WGS) entry which is preliminary data.</text>
</comment>
<evidence type="ECO:0000256" key="12">
    <source>
        <dbReference type="SAM" id="Phobius"/>
    </source>
</evidence>
<dbReference type="Pfam" id="PF25917">
    <property type="entry name" value="BSH_RND"/>
    <property type="match status" value="1"/>
</dbReference>
<reference evidence="17 18" key="1">
    <citation type="submission" date="2019-11" db="EMBL/GenBank/DDBJ databases">
        <title>Escherichia alba sp. nov. isolated from the gut of plastic-eating superworms Zophobas atratus.</title>
        <authorList>
            <person name="Yang Y."/>
        </authorList>
    </citation>
    <scope>NUCLEOTIDE SEQUENCE [LARGE SCALE GENOMIC DNA]</scope>
    <source>
        <strain evidence="18">BIT-B35</strain>
    </source>
</reference>
<dbReference type="Pfam" id="PF25944">
    <property type="entry name" value="Beta-barrel_RND"/>
    <property type="match status" value="1"/>
</dbReference>
<comment type="similarity">
    <text evidence="2 9">Belongs to the membrane fusion protein (MFP) (TC 8.A.1) family.</text>
</comment>
<keyword evidence="12" id="KW-1133">Transmembrane helix</keyword>
<comment type="subunit">
    <text evidence="8 9">Part of a tripartite efflux system composed of MdtA, MdtB and MdtC.</text>
</comment>
<evidence type="ECO:0000259" key="16">
    <source>
        <dbReference type="Pfam" id="PF25967"/>
    </source>
</evidence>
<dbReference type="InterPro" id="IPR022824">
    <property type="entry name" value="Multidrug-R_MdtA"/>
</dbReference>
<dbReference type="Gene3D" id="1.10.287.470">
    <property type="entry name" value="Helix hairpin bin"/>
    <property type="match status" value="1"/>
</dbReference>
<evidence type="ECO:0000313" key="17">
    <source>
        <dbReference type="EMBL" id="MTH47347.1"/>
    </source>
</evidence>
<evidence type="ECO:0000259" key="14">
    <source>
        <dbReference type="Pfam" id="PF25917"/>
    </source>
</evidence>
<evidence type="ECO:0000256" key="6">
    <source>
        <dbReference type="ARBA" id="ARBA00022729"/>
    </source>
</evidence>
<organism evidence="17 18">
    <name type="scientific">Intestinirhabdus alba</name>
    <dbReference type="NCBI Taxonomy" id="2899544"/>
    <lineage>
        <taxon>Bacteria</taxon>
        <taxon>Pseudomonadati</taxon>
        <taxon>Pseudomonadota</taxon>
        <taxon>Gammaproteobacteria</taxon>
        <taxon>Enterobacterales</taxon>
        <taxon>Enterobacteriaceae</taxon>
        <taxon>Intestinirhabdus</taxon>
    </lineage>
</organism>
<dbReference type="Gene3D" id="2.40.50.100">
    <property type="match status" value="1"/>
</dbReference>
<dbReference type="SUPFAM" id="SSF111369">
    <property type="entry name" value="HlyD-like secretion proteins"/>
    <property type="match status" value="1"/>
</dbReference>
<name>A0A6L6IN51_9ENTR</name>
<evidence type="ECO:0000256" key="7">
    <source>
        <dbReference type="ARBA" id="ARBA00023136"/>
    </source>
</evidence>
<feature type="domain" description="Multidrug resistance protein MdtA-like alpha-helical hairpin" evidence="13">
    <location>
        <begin position="126"/>
        <end position="195"/>
    </location>
</feature>
<dbReference type="InterPro" id="IPR058626">
    <property type="entry name" value="MdtA-like_b-barrel"/>
</dbReference>
<dbReference type="Pfam" id="PF25967">
    <property type="entry name" value="RND-MFP_C"/>
    <property type="match status" value="1"/>
</dbReference>
<dbReference type="NCBIfam" id="TIGR01730">
    <property type="entry name" value="RND_mfp"/>
    <property type="match status" value="1"/>
</dbReference>
<dbReference type="InterPro" id="IPR058624">
    <property type="entry name" value="MdtA-like_HH"/>
</dbReference>
<dbReference type="RefSeq" id="WP_155108947.1">
    <property type="nucleotide sequence ID" value="NZ_WMJZ01000019.1"/>
</dbReference>
<gene>
    <name evidence="9" type="primary">mdtA</name>
    <name evidence="17" type="ORF">GJV78_14005</name>
</gene>
<dbReference type="InterPro" id="IPR058625">
    <property type="entry name" value="MdtA-like_BSH"/>
</dbReference>
<dbReference type="PANTHER" id="PTHR30469:SF12">
    <property type="entry name" value="MULTIDRUG RESISTANCE PROTEIN MDTA"/>
    <property type="match status" value="1"/>
</dbReference>
<evidence type="ECO:0000256" key="9">
    <source>
        <dbReference type="HAMAP-Rule" id="MF_01422"/>
    </source>
</evidence>
<feature type="domain" description="Multidrug resistance protein MdtA-like C-terminal permuted SH3" evidence="16">
    <location>
        <begin position="319"/>
        <end position="380"/>
    </location>
</feature>
<accession>A0A6L6IN51</accession>
<dbReference type="FunFam" id="2.40.30.170:FF:000006">
    <property type="entry name" value="Multidrug resistance protein MdtA"/>
    <property type="match status" value="1"/>
</dbReference>
<dbReference type="HAMAP" id="MF_01422">
    <property type="entry name" value="MdtA"/>
    <property type="match status" value="1"/>
</dbReference>
<dbReference type="PANTHER" id="PTHR30469">
    <property type="entry name" value="MULTIDRUG RESISTANCE PROTEIN MDTA"/>
    <property type="match status" value="1"/>
</dbReference>
<keyword evidence="4 9" id="KW-1003">Cell membrane</keyword>
<evidence type="ECO:0000256" key="1">
    <source>
        <dbReference type="ARBA" id="ARBA00004417"/>
    </source>
</evidence>
<dbReference type="FunFam" id="1.10.287.470:FF:000005">
    <property type="entry name" value="Multidrug resistance protein MdtA"/>
    <property type="match status" value="1"/>
</dbReference>
<protein>
    <recommendedName>
        <fullName evidence="9">Multidrug resistance protein MdtA</fullName>
    </recommendedName>
    <alternativeName>
        <fullName evidence="9">Multidrug transporter MdtA</fullName>
    </alternativeName>
</protein>
<dbReference type="GO" id="GO:0015562">
    <property type="term" value="F:efflux transmembrane transporter activity"/>
    <property type="evidence" value="ECO:0007669"/>
    <property type="project" value="TreeGrafter"/>
</dbReference>
<evidence type="ECO:0000256" key="4">
    <source>
        <dbReference type="ARBA" id="ARBA00022475"/>
    </source>
</evidence>
<keyword evidence="12" id="KW-0812">Transmembrane</keyword>
<evidence type="ECO:0000256" key="3">
    <source>
        <dbReference type="ARBA" id="ARBA00022448"/>
    </source>
</evidence>
<dbReference type="Gene3D" id="2.40.420.20">
    <property type="match status" value="1"/>
</dbReference>
<evidence type="ECO:0000256" key="10">
    <source>
        <dbReference type="SAM" id="Coils"/>
    </source>
</evidence>
<keyword evidence="6" id="KW-0732">Signal</keyword>
<dbReference type="GO" id="GO:1990281">
    <property type="term" value="C:efflux pump complex"/>
    <property type="evidence" value="ECO:0007669"/>
    <property type="project" value="TreeGrafter"/>
</dbReference>